<accession>A0A1I5G172</accession>
<protein>
    <submittedName>
        <fullName evidence="1">Uncharacterized protein</fullName>
    </submittedName>
</protein>
<name>A0A1I5G172_9FLAO</name>
<organism evidence="1 2">
    <name type="scientific">Paenimyroides ummariense</name>
    <dbReference type="NCBI Taxonomy" id="913024"/>
    <lineage>
        <taxon>Bacteria</taxon>
        <taxon>Pseudomonadati</taxon>
        <taxon>Bacteroidota</taxon>
        <taxon>Flavobacteriia</taxon>
        <taxon>Flavobacteriales</taxon>
        <taxon>Flavobacteriaceae</taxon>
        <taxon>Paenimyroides</taxon>
    </lineage>
</organism>
<dbReference type="OrthoDB" id="1361941at2"/>
<dbReference type="Proteomes" id="UP000199036">
    <property type="component" value="Unassembled WGS sequence"/>
</dbReference>
<dbReference type="AlphaFoldDB" id="A0A1I5G172"/>
<dbReference type="RefSeq" id="WP_091526132.1">
    <property type="nucleotide sequence ID" value="NZ_FOVI01000034.1"/>
</dbReference>
<gene>
    <name evidence="1" type="ORF">SAMN05421741_13425</name>
</gene>
<evidence type="ECO:0000313" key="2">
    <source>
        <dbReference type="Proteomes" id="UP000199036"/>
    </source>
</evidence>
<sequence length="112" mass="12826">MNSSNIENLIQKDLETLLYHKSIKGEISVNIAVEIAAYVAANFLRIIFAKNKEIKPEELKGVFGIISNVYNDIFNDQLEKADYEKISEMALTFLQDTDFDNNSKVFFKSIIQ</sequence>
<proteinExistence type="predicted"/>
<keyword evidence="2" id="KW-1185">Reference proteome</keyword>
<dbReference type="STRING" id="913024.SAMN05421741_13425"/>
<dbReference type="EMBL" id="FOVI01000034">
    <property type="protein sequence ID" value="SFO29738.1"/>
    <property type="molecule type" value="Genomic_DNA"/>
</dbReference>
<reference evidence="2" key="1">
    <citation type="submission" date="2016-10" db="EMBL/GenBank/DDBJ databases">
        <authorList>
            <person name="Varghese N."/>
            <person name="Submissions S."/>
        </authorList>
    </citation>
    <scope>NUCLEOTIDE SEQUENCE [LARGE SCALE GENOMIC DNA]</scope>
    <source>
        <strain evidence="2">DS-12</strain>
    </source>
</reference>
<evidence type="ECO:0000313" key="1">
    <source>
        <dbReference type="EMBL" id="SFO29738.1"/>
    </source>
</evidence>